<reference evidence="1 2" key="1">
    <citation type="submission" date="2015-09" db="EMBL/GenBank/DDBJ databases">
        <authorList>
            <consortium name="Pathogen Informatics"/>
        </authorList>
    </citation>
    <scope>NUCLEOTIDE SEQUENCE [LARGE SCALE GENOMIC DNA]</scope>
    <source>
        <strain evidence="1 2">2789STDY5608891</strain>
    </source>
</reference>
<organism evidence="1 2">
    <name type="scientific">Eubacterium ramulus</name>
    <dbReference type="NCBI Taxonomy" id="39490"/>
    <lineage>
        <taxon>Bacteria</taxon>
        <taxon>Bacillati</taxon>
        <taxon>Bacillota</taxon>
        <taxon>Clostridia</taxon>
        <taxon>Eubacteriales</taxon>
        <taxon>Eubacteriaceae</taxon>
        <taxon>Eubacterium</taxon>
    </lineage>
</organism>
<protein>
    <submittedName>
        <fullName evidence="1">Protein of uncharacterized function (DUF448)</fullName>
    </submittedName>
</protein>
<dbReference type="CDD" id="cd00279">
    <property type="entry name" value="YlxR"/>
    <property type="match status" value="1"/>
</dbReference>
<evidence type="ECO:0000313" key="1">
    <source>
        <dbReference type="EMBL" id="CUM76044.1"/>
    </source>
</evidence>
<accession>A0A173RDE9</accession>
<sequence length="89" mass="10212">MTKKNPMRMCVGCHEMREKRDLIRVLKMQDNTFCIDPAGRKNGRGAYLCKNPDCLELAVKNHGLERSFKMSIPKEIVAELAEEMKTIAE</sequence>
<dbReference type="PANTHER" id="PTHR34215">
    <property type="entry name" value="BLL0784 PROTEIN"/>
    <property type="match status" value="1"/>
</dbReference>
<dbReference type="InterPro" id="IPR035931">
    <property type="entry name" value="YlxR-like_sf"/>
</dbReference>
<dbReference type="GeneID" id="42787365"/>
<dbReference type="RefSeq" id="WP_021739997.1">
    <property type="nucleotide sequence ID" value="NZ_CABKSU010000091.1"/>
</dbReference>
<evidence type="ECO:0000313" key="2">
    <source>
        <dbReference type="Proteomes" id="UP000095492"/>
    </source>
</evidence>
<dbReference type="Proteomes" id="UP000095492">
    <property type="component" value="Unassembled WGS sequence"/>
</dbReference>
<name>A0A173RDE9_EUBRA</name>
<dbReference type="Pfam" id="PF04296">
    <property type="entry name" value="YlxR"/>
    <property type="match status" value="1"/>
</dbReference>
<dbReference type="EMBL" id="CYYA01000002">
    <property type="protein sequence ID" value="CUM76044.1"/>
    <property type="molecule type" value="Genomic_DNA"/>
</dbReference>
<dbReference type="PANTHER" id="PTHR34215:SF1">
    <property type="entry name" value="YLXR DOMAIN-CONTAINING PROTEIN"/>
    <property type="match status" value="1"/>
</dbReference>
<dbReference type="InterPro" id="IPR037465">
    <property type="entry name" value="YlxR"/>
</dbReference>
<proteinExistence type="predicted"/>
<dbReference type="OrthoDB" id="9813251at2"/>
<gene>
    <name evidence="1" type="ORF">ERS852448_00349</name>
</gene>
<dbReference type="Gene3D" id="3.30.1230.10">
    <property type="entry name" value="YlxR-like"/>
    <property type="match status" value="1"/>
</dbReference>
<dbReference type="AlphaFoldDB" id="A0A173RDE9"/>
<dbReference type="NCBIfam" id="NF047356">
    <property type="entry name" value="RNA_bind_RnpM"/>
    <property type="match status" value="1"/>
</dbReference>
<dbReference type="SUPFAM" id="SSF64376">
    <property type="entry name" value="YlxR-like"/>
    <property type="match status" value="1"/>
</dbReference>
<dbReference type="InterPro" id="IPR007393">
    <property type="entry name" value="YlxR_dom"/>
</dbReference>
<dbReference type="STRING" id="39490.ERS852448_00349"/>